<protein>
    <submittedName>
        <fullName evidence="2">Uncharacterized protein</fullName>
    </submittedName>
</protein>
<proteinExistence type="predicted"/>
<comment type="caution">
    <text evidence="2">The sequence shown here is derived from an EMBL/GenBank/DDBJ whole genome shotgun (WGS) entry which is preliminary data.</text>
</comment>
<name>A0ABN2TPB9_9ACTN</name>
<feature type="region of interest" description="Disordered" evidence="1">
    <location>
        <begin position="1"/>
        <end position="33"/>
    </location>
</feature>
<dbReference type="Proteomes" id="UP001501585">
    <property type="component" value="Unassembled WGS sequence"/>
</dbReference>
<sequence>MGAGASRGAGLRDGMAGRAGSGGPPQGRDCGPGYVPRYNSGYKTGYKIGYTARLVTLPLLVPVRGWSASVPAAR</sequence>
<gene>
    <name evidence="2" type="ORF">GCM10009799_49290</name>
</gene>
<evidence type="ECO:0000313" key="3">
    <source>
        <dbReference type="Proteomes" id="UP001501585"/>
    </source>
</evidence>
<keyword evidence="3" id="KW-1185">Reference proteome</keyword>
<evidence type="ECO:0000313" key="2">
    <source>
        <dbReference type="EMBL" id="GAA2015194.1"/>
    </source>
</evidence>
<organism evidence="2 3">
    <name type="scientific">Nocardiopsis rhodophaea</name>
    <dbReference type="NCBI Taxonomy" id="280238"/>
    <lineage>
        <taxon>Bacteria</taxon>
        <taxon>Bacillati</taxon>
        <taxon>Actinomycetota</taxon>
        <taxon>Actinomycetes</taxon>
        <taxon>Streptosporangiales</taxon>
        <taxon>Nocardiopsidaceae</taxon>
        <taxon>Nocardiopsis</taxon>
    </lineage>
</organism>
<accession>A0ABN2TPB9</accession>
<evidence type="ECO:0000256" key="1">
    <source>
        <dbReference type="SAM" id="MobiDB-lite"/>
    </source>
</evidence>
<reference evidence="2 3" key="1">
    <citation type="journal article" date="2019" name="Int. J. Syst. Evol. Microbiol.">
        <title>The Global Catalogue of Microorganisms (GCM) 10K type strain sequencing project: providing services to taxonomists for standard genome sequencing and annotation.</title>
        <authorList>
            <consortium name="The Broad Institute Genomics Platform"/>
            <consortium name="The Broad Institute Genome Sequencing Center for Infectious Disease"/>
            <person name="Wu L."/>
            <person name="Ma J."/>
        </authorList>
    </citation>
    <scope>NUCLEOTIDE SEQUENCE [LARGE SCALE GENOMIC DNA]</scope>
    <source>
        <strain evidence="2 3">JCM 15313</strain>
    </source>
</reference>
<dbReference type="EMBL" id="BAAAPC010000029">
    <property type="protein sequence ID" value="GAA2015194.1"/>
    <property type="molecule type" value="Genomic_DNA"/>
</dbReference>